<comment type="caution">
    <text evidence="1">The sequence shown here is derived from an EMBL/GenBank/DDBJ whole genome shotgun (WGS) entry which is preliminary data.</text>
</comment>
<dbReference type="Proteomes" id="UP001140510">
    <property type="component" value="Unassembled WGS sequence"/>
</dbReference>
<gene>
    <name evidence="1" type="ORF">N0V91_010564</name>
</gene>
<proteinExistence type="predicted"/>
<dbReference type="PANTHER" id="PTHR24148">
    <property type="entry name" value="ANKYRIN REPEAT DOMAIN-CONTAINING PROTEIN 39 HOMOLOG-RELATED"/>
    <property type="match status" value="1"/>
</dbReference>
<keyword evidence="2" id="KW-1185">Reference proteome</keyword>
<accession>A0A9W9D3B8</accession>
<evidence type="ECO:0000313" key="2">
    <source>
        <dbReference type="Proteomes" id="UP001140510"/>
    </source>
</evidence>
<dbReference type="AlphaFoldDB" id="A0A9W9D3B8"/>
<name>A0A9W9D3B8_9PLEO</name>
<organism evidence="1 2">
    <name type="scientific">Didymella pomorum</name>
    <dbReference type="NCBI Taxonomy" id="749634"/>
    <lineage>
        <taxon>Eukaryota</taxon>
        <taxon>Fungi</taxon>
        <taxon>Dikarya</taxon>
        <taxon>Ascomycota</taxon>
        <taxon>Pezizomycotina</taxon>
        <taxon>Dothideomycetes</taxon>
        <taxon>Pleosporomycetidae</taxon>
        <taxon>Pleosporales</taxon>
        <taxon>Pleosporineae</taxon>
        <taxon>Didymellaceae</taxon>
        <taxon>Didymella</taxon>
    </lineage>
</organism>
<dbReference type="OrthoDB" id="2157530at2759"/>
<evidence type="ECO:0000313" key="1">
    <source>
        <dbReference type="EMBL" id="KAJ4397981.1"/>
    </source>
</evidence>
<dbReference type="PANTHER" id="PTHR24148:SF64">
    <property type="entry name" value="HETEROKARYON INCOMPATIBILITY DOMAIN-CONTAINING PROTEIN"/>
    <property type="match status" value="1"/>
</dbReference>
<feature type="non-terminal residue" evidence="1">
    <location>
        <position position="414"/>
    </location>
</feature>
<dbReference type="EMBL" id="JAPEVA010000143">
    <property type="protein sequence ID" value="KAJ4397981.1"/>
    <property type="molecule type" value="Genomic_DNA"/>
</dbReference>
<reference evidence="1" key="1">
    <citation type="submission" date="2022-10" db="EMBL/GenBank/DDBJ databases">
        <title>Tapping the CABI collections for fungal endophytes: first genome assemblies for Collariella, Neodidymelliopsis, Ascochyta clinopodiicola, Didymella pomorum, Didymosphaeria variabile, Neocosmospora piperis and Neocucurbitaria cava.</title>
        <authorList>
            <person name="Hill R."/>
        </authorList>
    </citation>
    <scope>NUCLEOTIDE SEQUENCE</scope>
    <source>
        <strain evidence="1">IMI 355091</strain>
    </source>
</reference>
<sequence>MIDQALYHSIYSARNDSVTEGIPEDHLVSTFESVSNGSDFDYRTAVEQYLSTPRWNIFPFVEEEAAHLRGPEWHLMNTFAQKEWFDRGWVVREASLAQKAVVLWGDTELSWDTMHRISLWTGRRALKDLDMTQAVRIRCHFEAYRTQNQNFSSVFFQEVDWFEPSLLDYMGFARTLRLKDPRDRIYAFLDLGSKLAHGLNIVPNYTDTPSKVFQDFAINYIITTKDMNLLYHVMHDETSIKDISMTWVPRWDSGPENMVHFVSPSAYQPLRSRTGHVSNPAISEDNALHVQGLIFDTVCFTSSILTGSYSTSTNVPLTIVSGSLTQMTFDVWLQVRALKLSNNPYRGKLLEAFFDALATGSFYYGDLATLRSKQWKFIDLFRRLTYQMDLTGYIPWDSVDLSNFDSSSFLRQVA</sequence>
<evidence type="ECO:0008006" key="3">
    <source>
        <dbReference type="Google" id="ProtNLM"/>
    </source>
</evidence>
<protein>
    <recommendedName>
        <fullName evidence="3">Heterokaryon incompatibility domain-containing protein</fullName>
    </recommendedName>
</protein>
<dbReference type="InterPro" id="IPR052895">
    <property type="entry name" value="HetReg/Transcr_Mod"/>
</dbReference>